<organism evidence="7 8">
    <name type="scientific">Streptomyces umbrinus</name>
    <dbReference type="NCBI Taxonomy" id="67370"/>
    <lineage>
        <taxon>Bacteria</taxon>
        <taxon>Bacillati</taxon>
        <taxon>Actinomycetota</taxon>
        <taxon>Actinomycetes</taxon>
        <taxon>Kitasatosporales</taxon>
        <taxon>Streptomycetaceae</taxon>
        <taxon>Streptomyces</taxon>
        <taxon>Streptomyces phaeochromogenes group</taxon>
    </lineage>
</organism>
<dbReference type="InterPro" id="IPR003593">
    <property type="entry name" value="AAA+_ATPase"/>
</dbReference>
<keyword evidence="3" id="KW-0547">Nucleotide-binding</keyword>
<gene>
    <name evidence="7" type="ORF">QF035_000393</name>
</gene>
<dbReference type="Proteomes" id="UP001230328">
    <property type="component" value="Unassembled WGS sequence"/>
</dbReference>
<dbReference type="PROSITE" id="PS50893">
    <property type="entry name" value="ABC_TRANSPORTER_2"/>
    <property type="match status" value="1"/>
</dbReference>
<dbReference type="Pfam" id="PF00005">
    <property type="entry name" value="ABC_tran"/>
    <property type="match status" value="1"/>
</dbReference>
<feature type="domain" description="ABC transporter" evidence="6">
    <location>
        <begin position="11"/>
        <end position="241"/>
    </location>
</feature>
<evidence type="ECO:0000256" key="1">
    <source>
        <dbReference type="ARBA" id="ARBA00004202"/>
    </source>
</evidence>
<evidence type="ECO:0000256" key="5">
    <source>
        <dbReference type="ARBA" id="ARBA00023251"/>
    </source>
</evidence>
<evidence type="ECO:0000313" key="7">
    <source>
        <dbReference type="EMBL" id="MDQ1022811.1"/>
    </source>
</evidence>
<protein>
    <submittedName>
        <fullName evidence="7">ABC-2 type transport system ATP-binding protein</fullName>
    </submittedName>
</protein>
<evidence type="ECO:0000256" key="2">
    <source>
        <dbReference type="ARBA" id="ARBA00022448"/>
    </source>
</evidence>
<comment type="caution">
    <text evidence="7">The sequence shown here is derived from an EMBL/GenBank/DDBJ whole genome shotgun (WGS) entry which is preliminary data.</text>
</comment>
<accession>A0ABU0SJE8</accession>
<name>A0ABU0SJE8_9ACTN</name>
<dbReference type="InterPro" id="IPR017871">
    <property type="entry name" value="ABC_transporter-like_CS"/>
</dbReference>
<dbReference type="InterPro" id="IPR050763">
    <property type="entry name" value="ABC_transporter_ATP-binding"/>
</dbReference>
<keyword evidence="4 7" id="KW-0067">ATP-binding</keyword>
<proteinExistence type="predicted"/>
<dbReference type="Gene3D" id="3.40.50.300">
    <property type="entry name" value="P-loop containing nucleotide triphosphate hydrolases"/>
    <property type="match status" value="1"/>
</dbReference>
<keyword evidence="5" id="KW-0046">Antibiotic resistance</keyword>
<dbReference type="InterPro" id="IPR027417">
    <property type="entry name" value="P-loop_NTPase"/>
</dbReference>
<sequence length="321" mass="34373">MVGMTTRTSAIEVTGLRKSYGHHEVVAGVDLTVPAGSVYALLGPNGAGKTTTVRILSTLLPADAGEARVAGYDVRREADQVRASIGVTGQFSAVDELLTGRENLRLMADLGHLDRRRAQSVVERLLERFELGDAADRRTVTYSGGMKRRLDLAMTLVAGPRLIFLDEPTTGLDPRSRRELWAIVRELVADGVTVFLTTQYLEEADHLADRIGVLDGGRLVAEGTAAELKRLVPGGRIELRAADSERVADLARRLPGASANAEALTVTLPHDGSLAALRRLLDGIDDDAVTGLAVHTPDLDDAFLALTGRPTTDKPSEEVSV</sequence>
<reference evidence="7 8" key="1">
    <citation type="submission" date="2023-07" db="EMBL/GenBank/DDBJ databases">
        <title>Comparative genomics of wheat-associated soil bacteria to identify genetic determinants of phenazine resistance.</title>
        <authorList>
            <person name="Mouncey N."/>
        </authorList>
    </citation>
    <scope>NUCLEOTIDE SEQUENCE [LARGE SCALE GENOMIC DNA]</scope>
    <source>
        <strain evidence="7 8">V2I4</strain>
    </source>
</reference>
<evidence type="ECO:0000259" key="6">
    <source>
        <dbReference type="PROSITE" id="PS50893"/>
    </source>
</evidence>
<dbReference type="PROSITE" id="PS00211">
    <property type="entry name" value="ABC_TRANSPORTER_1"/>
    <property type="match status" value="1"/>
</dbReference>
<comment type="subcellular location">
    <subcellularLocation>
        <location evidence="1">Cell membrane</location>
        <topology evidence="1">Peripheral membrane protein</topology>
    </subcellularLocation>
</comment>
<dbReference type="GO" id="GO:0005524">
    <property type="term" value="F:ATP binding"/>
    <property type="evidence" value="ECO:0007669"/>
    <property type="project" value="UniProtKB-KW"/>
</dbReference>
<keyword evidence="2" id="KW-0813">Transport</keyword>
<keyword evidence="8" id="KW-1185">Reference proteome</keyword>
<dbReference type="SUPFAM" id="SSF52540">
    <property type="entry name" value="P-loop containing nucleoside triphosphate hydrolases"/>
    <property type="match status" value="1"/>
</dbReference>
<evidence type="ECO:0000256" key="3">
    <source>
        <dbReference type="ARBA" id="ARBA00022741"/>
    </source>
</evidence>
<dbReference type="EMBL" id="JAUSZI010000002">
    <property type="protein sequence ID" value="MDQ1022811.1"/>
    <property type="molecule type" value="Genomic_DNA"/>
</dbReference>
<dbReference type="InterPro" id="IPR003439">
    <property type="entry name" value="ABC_transporter-like_ATP-bd"/>
</dbReference>
<dbReference type="PANTHER" id="PTHR42711">
    <property type="entry name" value="ABC TRANSPORTER ATP-BINDING PROTEIN"/>
    <property type="match status" value="1"/>
</dbReference>
<evidence type="ECO:0000313" key="8">
    <source>
        <dbReference type="Proteomes" id="UP001230328"/>
    </source>
</evidence>
<dbReference type="SMART" id="SM00382">
    <property type="entry name" value="AAA"/>
    <property type="match status" value="1"/>
</dbReference>
<evidence type="ECO:0000256" key="4">
    <source>
        <dbReference type="ARBA" id="ARBA00022840"/>
    </source>
</evidence>
<dbReference type="PANTHER" id="PTHR42711:SF19">
    <property type="entry name" value="DOXORUBICIN RESISTANCE ATP-BINDING PROTEIN DRRA"/>
    <property type="match status" value="1"/>
</dbReference>